<dbReference type="InterPro" id="IPR023214">
    <property type="entry name" value="HAD_sf"/>
</dbReference>
<keyword evidence="6" id="KW-0479">Metal-binding</keyword>
<dbReference type="NCBIfam" id="TIGR01488">
    <property type="entry name" value="HAD-SF-IB"/>
    <property type="match status" value="1"/>
</dbReference>
<evidence type="ECO:0000256" key="6">
    <source>
        <dbReference type="ARBA" id="ARBA00022723"/>
    </source>
</evidence>
<dbReference type="STRING" id="195103.CPF_1375"/>
<comment type="catalytic activity">
    <reaction evidence="10">
        <text>O-phospho-L-serine + H2O = L-serine + phosphate</text>
        <dbReference type="Rhea" id="RHEA:21208"/>
        <dbReference type="ChEBI" id="CHEBI:15377"/>
        <dbReference type="ChEBI" id="CHEBI:33384"/>
        <dbReference type="ChEBI" id="CHEBI:43474"/>
        <dbReference type="ChEBI" id="CHEBI:57524"/>
        <dbReference type="EC" id="3.1.3.3"/>
    </reaction>
</comment>
<keyword evidence="8" id="KW-0460">Magnesium</keyword>
<dbReference type="PaxDb" id="195103-CPF_1375"/>
<dbReference type="SUPFAM" id="SSF56784">
    <property type="entry name" value="HAD-like"/>
    <property type="match status" value="1"/>
</dbReference>
<keyword evidence="7" id="KW-0378">Hydrolase</keyword>
<evidence type="ECO:0000256" key="7">
    <source>
        <dbReference type="ARBA" id="ARBA00022801"/>
    </source>
</evidence>
<dbReference type="CDD" id="cd02612">
    <property type="entry name" value="HAD_PGPPase"/>
    <property type="match status" value="1"/>
</dbReference>
<gene>
    <name evidence="12" type="ordered locus">CPF_1375</name>
</gene>
<dbReference type="Proteomes" id="UP000001823">
    <property type="component" value="Chromosome"/>
</dbReference>
<keyword evidence="9" id="KW-0718">Serine biosynthesis</keyword>
<evidence type="ECO:0000256" key="9">
    <source>
        <dbReference type="ARBA" id="ARBA00023299"/>
    </source>
</evidence>
<dbReference type="HOGENOM" id="CLU_052657_1_2_9"/>
<dbReference type="PANTHER" id="PTHR43344">
    <property type="entry name" value="PHOSPHOSERINE PHOSPHATASE"/>
    <property type="match status" value="1"/>
</dbReference>
<comment type="pathway">
    <text evidence="2">Amino-acid biosynthesis; L-serine biosynthesis; L-serine from 3-phospho-D-glycerate: step 3/3.</text>
</comment>
<evidence type="ECO:0000256" key="1">
    <source>
        <dbReference type="ARBA" id="ARBA00001946"/>
    </source>
</evidence>
<sequence>MKEKNIAAFFDIDGTIYREGLITEVFKKIIKYELVDETKWYKDVRPSFIKWDKRQGGYDEYLLKMVDIYTEAIRGISNHHIEYIAKKVIEQKGDRVYTFTRERIKWHKEQGHIVIAISGSPYELVKEMSEKYNMNDFKGTIYKLDHNNTYNGDIIPMWDSESKEKAILELKEKHNIDLENSYAYGDTSGDFTMFKNVGIPYAINPTRELITKVLQCDEIKEKIKVIVERKDVTYDLDINNLKLL</sequence>
<dbReference type="GO" id="GO:0000287">
    <property type="term" value="F:magnesium ion binding"/>
    <property type="evidence" value="ECO:0007669"/>
    <property type="project" value="TreeGrafter"/>
</dbReference>
<dbReference type="NCBIfam" id="TIGR01490">
    <property type="entry name" value="HAD-SF-IB-hyp1"/>
    <property type="match status" value="1"/>
</dbReference>
<keyword evidence="13" id="KW-1185">Reference proteome</keyword>
<dbReference type="eggNOG" id="COG0560">
    <property type="taxonomic scope" value="Bacteria"/>
</dbReference>
<evidence type="ECO:0000256" key="11">
    <source>
        <dbReference type="ARBA" id="ARBA00048523"/>
    </source>
</evidence>
<keyword evidence="5" id="KW-0028">Amino-acid biosynthesis</keyword>
<evidence type="ECO:0000256" key="3">
    <source>
        <dbReference type="ARBA" id="ARBA00009184"/>
    </source>
</evidence>
<evidence type="ECO:0000313" key="13">
    <source>
        <dbReference type="Proteomes" id="UP000001823"/>
    </source>
</evidence>
<accession>A0A0H2YRD3</accession>
<comment type="similarity">
    <text evidence="3">Belongs to the HAD-like hydrolase superfamily. SerB family.</text>
</comment>
<organism evidence="12 13">
    <name type="scientific">Clostridium perfringens (strain ATCC 13124 / DSM 756 / JCM 1290 / NCIMB 6125 / NCTC 8237 / Type A)</name>
    <dbReference type="NCBI Taxonomy" id="195103"/>
    <lineage>
        <taxon>Bacteria</taxon>
        <taxon>Bacillati</taxon>
        <taxon>Bacillota</taxon>
        <taxon>Clostridia</taxon>
        <taxon>Eubacteriales</taxon>
        <taxon>Clostridiaceae</taxon>
        <taxon>Clostridium</taxon>
    </lineage>
</organism>
<proteinExistence type="inferred from homology"/>
<dbReference type="Gene3D" id="3.40.50.1000">
    <property type="entry name" value="HAD superfamily/HAD-like"/>
    <property type="match status" value="1"/>
</dbReference>
<evidence type="ECO:0000256" key="5">
    <source>
        <dbReference type="ARBA" id="ARBA00022605"/>
    </source>
</evidence>
<dbReference type="EMBL" id="CP000246">
    <property type="protein sequence ID" value="ABG83554.1"/>
    <property type="molecule type" value="Genomic_DNA"/>
</dbReference>
<dbReference type="KEGG" id="cpf:CPF_1375"/>
<dbReference type="PANTHER" id="PTHR43344:SF2">
    <property type="entry name" value="PHOSPHOSERINE PHOSPHATASE"/>
    <property type="match status" value="1"/>
</dbReference>
<dbReference type="RefSeq" id="WP_003453545.1">
    <property type="nucleotide sequence ID" value="NC_008261.1"/>
</dbReference>
<dbReference type="EC" id="3.1.3.3" evidence="4"/>
<evidence type="ECO:0000256" key="4">
    <source>
        <dbReference type="ARBA" id="ARBA00012640"/>
    </source>
</evidence>
<dbReference type="GO" id="GO:0005737">
    <property type="term" value="C:cytoplasm"/>
    <property type="evidence" value="ECO:0007669"/>
    <property type="project" value="TreeGrafter"/>
</dbReference>
<dbReference type="Pfam" id="PF12710">
    <property type="entry name" value="HAD"/>
    <property type="match status" value="1"/>
</dbReference>
<protein>
    <recommendedName>
        <fullName evidence="4">phosphoserine phosphatase</fullName>
        <ecNumber evidence="4">3.1.3.3</ecNumber>
    </recommendedName>
</protein>
<dbReference type="GO" id="GO:0006564">
    <property type="term" value="P:L-serine biosynthetic process"/>
    <property type="evidence" value="ECO:0007669"/>
    <property type="project" value="UniProtKB-KW"/>
</dbReference>
<evidence type="ECO:0000256" key="2">
    <source>
        <dbReference type="ARBA" id="ARBA00005135"/>
    </source>
</evidence>
<dbReference type="AlphaFoldDB" id="A0A0H2YRD3"/>
<dbReference type="GO" id="GO:0036424">
    <property type="term" value="F:L-phosphoserine phosphatase activity"/>
    <property type="evidence" value="ECO:0007669"/>
    <property type="project" value="TreeGrafter"/>
</dbReference>
<reference evidence="12 13" key="1">
    <citation type="journal article" date="2006" name="Genome Res.">
        <title>Skewed genomic variability in strains of the toxigenic bacterial pathogen, Clostridium perfringens.</title>
        <authorList>
            <person name="Myers G.S."/>
            <person name="Rasko D.A."/>
            <person name="Cheung J.K."/>
            <person name="Ravel J."/>
            <person name="Seshadri R."/>
            <person name="Deboy R.T."/>
            <person name="Ren Q."/>
            <person name="Varga J."/>
            <person name="Awad M.M."/>
            <person name="Brinkac L.M."/>
            <person name="Daugherty S.C."/>
            <person name="Haft D.H."/>
            <person name="Dodson R.J."/>
            <person name="Madupu R."/>
            <person name="Nelson W.C."/>
            <person name="Rosovitz M.J."/>
            <person name="Sullivan S.A."/>
            <person name="Khouri H."/>
            <person name="Dimitrov G.I."/>
            <person name="Watkins K.L."/>
            <person name="Mulligan S."/>
            <person name="Benton J."/>
            <person name="Radune D."/>
            <person name="Fisher D.J."/>
            <person name="Atkins H.S."/>
            <person name="Hiscox T."/>
            <person name="Jost B.H."/>
            <person name="Billington S.J."/>
            <person name="Songer J.G."/>
            <person name="McClane B.A."/>
            <person name="Titball R.W."/>
            <person name="Rood J.I."/>
            <person name="Melville S.B."/>
            <person name="Paulsen I.T."/>
        </authorList>
    </citation>
    <scope>NUCLEOTIDE SEQUENCE [LARGE SCALE GENOMIC DNA]</scope>
    <source>
        <strain evidence="13">ATCC 13124 / DSM 756 / JCM 1290 / NCIMB 6125 / NCTC 8237 / S 107 / Type A</strain>
    </source>
</reference>
<dbReference type="InterPro" id="IPR006385">
    <property type="entry name" value="HAD_hydro_SerB1"/>
</dbReference>
<comment type="catalytic activity">
    <reaction evidence="11">
        <text>O-phospho-D-serine + H2O = D-serine + phosphate</text>
        <dbReference type="Rhea" id="RHEA:24873"/>
        <dbReference type="ChEBI" id="CHEBI:15377"/>
        <dbReference type="ChEBI" id="CHEBI:35247"/>
        <dbReference type="ChEBI" id="CHEBI:43474"/>
        <dbReference type="ChEBI" id="CHEBI:58680"/>
        <dbReference type="EC" id="3.1.3.3"/>
    </reaction>
</comment>
<evidence type="ECO:0000313" key="12">
    <source>
        <dbReference type="EMBL" id="ABG83554.1"/>
    </source>
</evidence>
<evidence type="ECO:0000256" key="8">
    <source>
        <dbReference type="ARBA" id="ARBA00022842"/>
    </source>
</evidence>
<evidence type="ECO:0000256" key="10">
    <source>
        <dbReference type="ARBA" id="ARBA00048138"/>
    </source>
</evidence>
<comment type="cofactor">
    <cofactor evidence="1">
        <name>Mg(2+)</name>
        <dbReference type="ChEBI" id="CHEBI:18420"/>
    </cofactor>
</comment>
<name>A0A0H2YRD3_CLOP1</name>
<dbReference type="InterPro" id="IPR036412">
    <property type="entry name" value="HAD-like_sf"/>
</dbReference>
<dbReference type="InterPro" id="IPR050582">
    <property type="entry name" value="HAD-like_SerB"/>
</dbReference>